<dbReference type="InterPro" id="IPR043128">
    <property type="entry name" value="Rev_trsase/Diguanyl_cyclase"/>
</dbReference>
<dbReference type="Gene3D" id="3.40.50.2300">
    <property type="match status" value="2"/>
</dbReference>
<dbReference type="Gene3D" id="3.30.70.270">
    <property type="match status" value="1"/>
</dbReference>
<evidence type="ECO:0000256" key="1">
    <source>
        <dbReference type="PROSITE-ProRule" id="PRU00169"/>
    </source>
</evidence>
<gene>
    <name evidence="4" type="ORF">CBM15_11365</name>
</gene>
<dbReference type="InterPro" id="IPR000160">
    <property type="entry name" value="GGDEF_dom"/>
</dbReference>
<comment type="caution">
    <text evidence="4">The sequence shown here is derived from an EMBL/GenBank/DDBJ whole genome shotgun (WGS) entry which is preliminary data.</text>
</comment>
<dbReference type="InterPro" id="IPR050469">
    <property type="entry name" value="Diguanylate_Cyclase"/>
</dbReference>
<feature type="domain" description="Response regulatory" evidence="2">
    <location>
        <begin position="114"/>
        <end position="229"/>
    </location>
</feature>
<dbReference type="InterPro" id="IPR011006">
    <property type="entry name" value="CheY-like_superfamily"/>
</dbReference>
<dbReference type="PANTHER" id="PTHR45138:SF9">
    <property type="entry name" value="DIGUANYLATE CYCLASE DGCM-RELATED"/>
    <property type="match status" value="1"/>
</dbReference>
<dbReference type="SMART" id="SM00267">
    <property type="entry name" value="GGDEF"/>
    <property type="match status" value="1"/>
</dbReference>
<reference evidence="4 5" key="1">
    <citation type="journal article" date="2017" name="Int. J. Syst. Evol. Microbiol.">
        <title>Solibacillus kalamii sp. nov., isolated from a high-efficiency particulate arrestance filter system used in the International Space Station.</title>
        <authorList>
            <person name="Checinska Sielaff A."/>
            <person name="Kumar R.M."/>
            <person name="Pal D."/>
            <person name="Mayilraj S."/>
            <person name="Venkateswaran K."/>
        </authorList>
    </citation>
    <scope>NUCLEOTIDE SEQUENCE [LARGE SCALE GENOMIC DNA]</scope>
    <source>
        <strain evidence="4 5">ISSFR-015</strain>
    </source>
</reference>
<dbReference type="CDD" id="cd00156">
    <property type="entry name" value="REC"/>
    <property type="match status" value="1"/>
</dbReference>
<dbReference type="CDD" id="cd17574">
    <property type="entry name" value="REC_OmpR"/>
    <property type="match status" value="1"/>
</dbReference>
<keyword evidence="5" id="KW-1185">Reference proteome</keyword>
<dbReference type="EMBL" id="NHNT01000007">
    <property type="protein sequence ID" value="OUZ38705.1"/>
    <property type="molecule type" value="Genomic_DNA"/>
</dbReference>
<dbReference type="PANTHER" id="PTHR45138">
    <property type="entry name" value="REGULATORY COMPONENTS OF SENSORY TRANSDUCTION SYSTEM"/>
    <property type="match status" value="1"/>
</dbReference>
<dbReference type="NCBIfam" id="TIGR00254">
    <property type="entry name" value="GGDEF"/>
    <property type="match status" value="1"/>
</dbReference>
<dbReference type="PROSITE" id="PS50887">
    <property type="entry name" value="GGDEF"/>
    <property type="match status" value="1"/>
</dbReference>
<evidence type="ECO:0000313" key="5">
    <source>
        <dbReference type="Proteomes" id="UP000196594"/>
    </source>
</evidence>
<dbReference type="Proteomes" id="UP000196594">
    <property type="component" value="Unassembled WGS sequence"/>
</dbReference>
<feature type="domain" description="GGDEF" evidence="3">
    <location>
        <begin position="269"/>
        <end position="402"/>
    </location>
</feature>
<dbReference type="SUPFAM" id="SSF52172">
    <property type="entry name" value="CheY-like"/>
    <property type="match status" value="2"/>
</dbReference>
<sequence>MLNDKYKIMMCDRITETIQNWEQQNTVEEQEIYTFLHNLKGTAGSIGMEGLSEIAASKLEQLEEKSSKRWEKENWKAFLFQIEETVSFFEKNVKRNSTEENDLPFIKRSKQNNFILVIDDDIVFASYIKNILESKGFMVIVAHNGKRGLELIYELNPALVFLDIKLPDINGFSILENINKIKSNHMFVTIMSVDDSKENRAKAYDLGALDFIKKPLDADILISYVRNRLVFKQALELSIMTDELTQLYNRKYMNTQLEFLMEQFEKRGEQFSIAIADIDFFKNINDTYGHIVGDEVLKGFSNLIMSAKREEDILFRFGGEEFVLVMPNTSKNTAFSIMERLRTIVGKQPFKGNEQSFNITFSSGIAEINHQNKHPKALIEQADQALYKAKTSGRNQTVLFTKEEQISKKQKLKLIVIDDVAIIRNLVTNYFNKLQIPEEFTMEVAAFENGVKFLESNWYEKNTKYIILLDGMMPQMDGMNVLKKIREEYSSNDVIVSMLTGRNDEEYVLEALANGADDFIVKPFNIADVTNRMLQLANQLFLKAR</sequence>
<evidence type="ECO:0000259" key="3">
    <source>
        <dbReference type="PROSITE" id="PS50887"/>
    </source>
</evidence>
<dbReference type="SMART" id="SM00448">
    <property type="entry name" value="REC"/>
    <property type="match status" value="2"/>
</dbReference>
<keyword evidence="1" id="KW-0597">Phosphoprotein</keyword>
<evidence type="ECO:0000259" key="2">
    <source>
        <dbReference type="PROSITE" id="PS50110"/>
    </source>
</evidence>
<dbReference type="PROSITE" id="PS50110">
    <property type="entry name" value="RESPONSE_REGULATORY"/>
    <property type="match status" value="2"/>
</dbReference>
<feature type="modified residue" description="4-aspartylphosphate" evidence="1">
    <location>
        <position position="163"/>
    </location>
</feature>
<name>A0ABX3ZGB8_9BACL</name>
<dbReference type="RefSeq" id="WP_087617605.1">
    <property type="nucleotide sequence ID" value="NZ_JAFBEY010000005.1"/>
</dbReference>
<feature type="modified residue" description="4-aspartylphosphate" evidence="1">
    <location>
        <position position="470"/>
    </location>
</feature>
<evidence type="ECO:0000313" key="4">
    <source>
        <dbReference type="EMBL" id="OUZ38705.1"/>
    </source>
</evidence>
<proteinExistence type="predicted"/>
<dbReference type="InterPro" id="IPR001789">
    <property type="entry name" value="Sig_transdc_resp-reg_receiver"/>
</dbReference>
<dbReference type="SUPFAM" id="SSF55073">
    <property type="entry name" value="Nucleotide cyclase"/>
    <property type="match status" value="1"/>
</dbReference>
<dbReference type="Pfam" id="PF00072">
    <property type="entry name" value="Response_reg"/>
    <property type="match status" value="2"/>
</dbReference>
<dbReference type="CDD" id="cd01949">
    <property type="entry name" value="GGDEF"/>
    <property type="match status" value="1"/>
</dbReference>
<feature type="domain" description="Response regulatory" evidence="2">
    <location>
        <begin position="413"/>
        <end position="537"/>
    </location>
</feature>
<organism evidence="4 5">
    <name type="scientific">Solibacillus kalamii</name>
    <dbReference type="NCBI Taxonomy" id="1748298"/>
    <lineage>
        <taxon>Bacteria</taxon>
        <taxon>Bacillati</taxon>
        <taxon>Bacillota</taxon>
        <taxon>Bacilli</taxon>
        <taxon>Bacillales</taxon>
        <taxon>Caryophanaceae</taxon>
        <taxon>Solibacillus</taxon>
    </lineage>
</organism>
<dbReference type="Gene3D" id="1.20.120.160">
    <property type="entry name" value="HPT domain"/>
    <property type="match status" value="1"/>
</dbReference>
<accession>A0ABX3ZGB8</accession>
<protein>
    <submittedName>
        <fullName evidence="4">Diguanylate cyclase</fullName>
    </submittedName>
</protein>
<dbReference type="SUPFAM" id="SSF47226">
    <property type="entry name" value="Histidine-containing phosphotransfer domain, HPT domain"/>
    <property type="match status" value="1"/>
</dbReference>
<dbReference type="InterPro" id="IPR036641">
    <property type="entry name" value="HPT_dom_sf"/>
</dbReference>
<dbReference type="InterPro" id="IPR029787">
    <property type="entry name" value="Nucleotide_cyclase"/>
</dbReference>
<dbReference type="Pfam" id="PF00990">
    <property type="entry name" value="GGDEF"/>
    <property type="match status" value="1"/>
</dbReference>